<evidence type="ECO:0000313" key="2">
    <source>
        <dbReference type="EMBL" id="GFH81190.1"/>
    </source>
</evidence>
<name>A0A8H9HN91_9ACTN</name>
<dbReference type="AlphaFoldDB" id="A0A8H9HN91"/>
<evidence type="ECO:0000313" key="3">
    <source>
        <dbReference type="EMBL" id="GGU74470.1"/>
    </source>
</evidence>
<comment type="caution">
    <text evidence="3">The sequence shown here is derived from an EMBL/GenBank/DDBJ whole genome shotgun (WGS) entry which is preliminary data.</text>
</comment>
<reference evidence="2 4" key="2">
    <citation type="submission" date="2020-02" db="EMBL/GenBank/DDBJ databases">
        <title>Whole genome shotgun sequence of Streptomyces gougerotii NBRC 13043.</title>
        <authorList>
            <person name="Ichikawa N."/>
            <person name="Komaki H."/>
            <person name="Tamura T."/>
        </authorList>
    </citation>
    <scope>NUCLEOTIDE SEQUENCE [LARGE SCALE GENOMIC DNA]</scope>
    <source>
        <strain evidence="2 4">NBRC 13043</strain>
    </source>
</reference>
<gene>
    <name evidence="3" type="ORF">GCM10010227_30940</name>
    <name evidence="2" type="ORF">Sgou_58600</name>
</gene>
<organism evidence="3 5">
    <name type="scientific">Streptomyces gougerotii</name>
    <dbReference type="NCBI Taxonomy" id="53448"/>
    <lineage>
        <taxon>Bacteria</taxon>
        <taxon>Bacillati</taxon>
        <taxon>Actinomycetota</taxon>
        <taxon>Actinomycetes</taxon>
        <taxon>Kitasatosporales</taxon>
        <taxon>Streptomycetaceae</taxon>
        <taxon>Streptomyces</taxon>
        <taxon>Streptomyces diastaticus group</taxon>
    </lineage>
</organism>
<evidence type="ECO:0000313" key="4">
    <source>
        <dbReference type="Proteomes" id="UP000480804"/>
    </source>
</evidence>
<reference evidence="3" key="1">
    <citation type="journal article" date="2014" name="Int. J. Syst. Evol. Microbiol.">
        <title>Complete genome sequence of Corynebacterium casei LMG S-19264T (=DSM 44701T), isolated from a smear-ripened cheese.</title>
        <authorList>
            <consortium name="US DOE Joint Genome Institute (JGI-PGF)"/>
            <person name="Walter F."/>
            <person name="Albersmeier A."/>
            <person name="Kalinowski J."/>
            <person name="Ruckert C."/>
        </authorList>
    </citation>
    <scope>NUCLEOTIDE SEQUENCE</scope>
    <source>
        <strain evidence="3">JCM 4136</strain>
    </source>
</reference>
<protein>
    <submittedName>
        <fullName evidence="3">Uncharacterized protein</fullName>
    </submittedName>
</protein>
<dbReference type="Proteomes" id="UP000660975">
    <property type="component" value="Unassembled WGS sequence"/>
</dbReference>
<dbReference type="Proteomes" id="UP000480804">
    <property type="component" value="Unassembled WGS sequence"/>
</dbReference>
<feature type="compositionally biased region" description="Gly residues" evidence="1">
    <location>
        <begin position="162"/>
        <end position="172"/>
    </location>
</feature>
<dbReference type="EMBL" id="BMSC01000008">
    <property type="protein sequence ID" value="GGU74470.1"/>
    <property type="molecule type" value="Genomic_DNA"/>
</dbReference>
<dbReference type="EMBL" id="BLLO01000031">
    <property type="protein sequence ID" value="GFH81190.1"/>
    <property type="molecule type" value="Genomic_DNA"/>
</dbReference>
<accession>A0A8H9HN91</accession>
<feature type="region of interest" description="Disordered" evidence="1">
    <location>
        <begin position="162"/>
        <end position="186"/>
    </location>
</feature>
<proteinExistence type="predicted"/>
<keyword evidence="4" id="KW-1185">Reference proteome</keyword>
<sequence length="186" mass="17997">MVGGERGELGGVAEDGGAFAGPLLVVEAYVVGDGAGALTGQLLVGETPFPAGGQGGGRAVGGPCGEVPGVGQVGVDEGVRGVGPVEGGQGLVAYPLVVGLVGAERDQDRGVRGESGQQGVQSVEWPARAVGAVRVRQQRLLGLEQGAGAGVLGAAAGVRLGGRGEAAGGVPPGDGAAVGRWPPRRR</sequence>
<reference evidence="3" key="3">
    <citation type="submission" date="2020-09" db="EMBL/GenBank/DDBJ databases">
        <authorList>
            <person name="Sun Q."/>
            <person name="Ohkuma M."/>
        </authorList>
    </citation>
    <scope>NUCLEOTIDE SEQUENCE</scope>
    <source>
        <strain evidence="3">JCM 4136</strain>
    </source>
</reference>
<evidence type="ECO:0000256" key="1">
    <source>
        <dbReference type="SAM" id="MobiDB-lite"/>
    </source>
</evidence>
<evidence type="ECO:0000313" key="5">
    <source>
        <dbReference type="Proteomes" id="UP000660975"/>
    </source>
</evidence>